<feature type="region of interest" description="Disordered" evidence="1">
    <location>
        <begin position="1"/>
        <end position="38"/>
    </location>
</feature>
<organism evidence="3 4">
    <name type="scientific">Tanacetum coccineum</name>
    <dbReference type="NCBI Taxonomy" id="301880"/>
    <lineage>
        <taxon>Eukaryota</taxon>
        <taxon>Viridiplantae</taxon>
        <taxon>Streptophyta</taxon>
        <taxon>Embryophyta</taxon>
        <taxon>Tracheophyta</taxon>
        <taxon>Spermatophyta</taxon>
        <taxon>Magnoliopsida</taxon>
        <taxon>eudicotyledons</taxon>
        <taxon>Gunneridae</taxon>
        <taxon>Pentapetalae</taxon>
        <taxon>asterids</taxon>
        <taxon>campanulids</taxon>
        <taxon>Asterales</taxon>
        <taxon>Asteraceae</taxon>
        <taxon>Asteroideae</taxon>
        <taxon>Anthemideae</taxon>
        <taxon>Anthemidinae</taxon>
        <taxon>Tanacetum</taxon>
    </lineage>
</organism>
<evidence type="ECO:0000259" key="2">
    <source>
        <dbReference type="Pfam" id="PF14244"/>
    </source>
</evidence>
<comment type="caution">
    <text evidence="3">The sequence shown here is derived from an EMBL/GenBank/DDBJ whole genome shotgun (WGS) entry which is preliminary data.</text>
</comment>
<dbReference type="EMBL" id="BQNB010010053">
    <property type="protein sequence ID" value="GJS72072.1"/>
    <property type="molecule type" value="Genomic_DNA"/>
</dbReference>
<dbReference type="Proteomes" id="UP001151760">
    <property type="component" value="Unassembled WGS sequence"/>
</dbReference>
<evidence type="ECO:0000313" key="3">
    <source>
        <dbReference type="EMBL" id="GJS72072.1"/>
    </source>
</evidence>
<name>A0ABQ4Y4Z1_9ASTR</name>
<dbReference type="PANTHER" id="PTHR37610">
    <property type="entry name" value="CCHC-TYPE DOMAIN-CONTAINING PROTEIN"/>
    <property type="match status" value="1"/>
</dbReference>
<feature type="compositionally biased region" description="Pro residues" evidence="1">
    <location>
        <begin position="21"/>
        <end position="32"/>
    </location>
</feature>
<feature type="compositionally biased region" description="Low complexity" evidence="1">
    <location>
        <begin position="1"/>
        <end position="20"/>
    </location>
</feature>
<sequence>MAPANNNQNMNNRNQNTSNNQPPPRNNQPPPTGSQISTIDINSPNHPLYLHPNDHAGLILILKKLAGSENYSSWKRSMMIALSAKNKLKIITYQISNNLNFVNSTSELWSDLYEHYAQLDGHRMYQLVNDIVALKQQNYNIEVYYHKLKGLWDEHDTLEAPYLCNCVCNCENGKNNRDMEQRKRLIQFLMGLDECYLNLRGYILLLQPLSIVAKAYSMIRQEEKQMEGILPKPLGSTTLSQSGRRNTFRAGVYFTNCSKEGHNSDECYRLKGYPIGHTLHEKYKPPVVKNTSVSENKIPSLCEDGSTPKPIESSVTNDATMPKGATLWVSTRGLLMATFVKDSRSFTLIKPHHHHCHTLPRRKHEA</sequence>
<reference evidence="3" key="2">
    <citation type="submission" date="2022-01" db="EMBL/GenBank/DDBJ databases">
        <authorList>
            <person name="Yamashiro T."/>
            <person name="Shiraishi A."/>
            <person name="Satake H."/>
            <person name="Nakayama K."/>
        </authorList>
    </citation>
    <scope>NUCLEOTIDE SEQUENCE</scope>
</reference>
<dbReference type="Pfam" id="PF14244">
    <property type="entry name" value="Retrotran_gag_3"/>
    <property type="match status" value="1"/>
</dbReference>
<feature type="domain" description="Retrotransposon Copia-like N-terminal" evidence="2">
    <location>
        <begin position="51"/>
        <end position="88"/>
    </location>
</feature>
<accession>A0ABQ4Y4Z1</accession>
<evidence type="ECO:0000313" key="4">
    <source>
        <dbReference type="Proteomes" id="UP001151760"/>
    </source>
</evidence>
<gene>
    <name evidence="3" type="ORF">Tco_0704913</name>
</gene>
<evidence type="ECO:0000256" key="1">
    <source>
        <dbReference type="SAM" id="MobiDB-lite"/>
    </source>
</evidence>
<dbReference type="InterPro" id="IPR029472">
    <property type="entry name" value="Copia-like_N"/>
</dbReference>
<dbReference type="PANTHER" id="PTHR37610:SF40">
    <property type="entry name" value="OS01G0909600 PROTEIN"/>
    <property type="match status" value="1"/>
</dbReference>
<keyword evidence="4" id="KW-1185">Reference proteome</keyword>
<proteinExistence type="predicted"/>
<reference evidence="3" key="1">
    <citation type="journal article" date="2022" name="Int. J. Mol. Sci.">
        <title>Draft Genome of Tanacetum Coccineum: Genomic Comparison of Closely Related Tanacetum-Family Plants.</title>
        <authorList>
            <person name="Yamashiro T."/>
            <person name="Shiraishi A."/>
            <person name="Nakayama K."/>
            <person name="Satake H."/>
        </authorList>
    </citation>
    <scope>NUCLEOTIDE SEQUENCE</scope>
</reference>
<protein>
    <submittedName>
        <fullName evidence="3">Cysteine-rich receptor-like protein kinase 8</fullName>
    </submittedName>
</protein>